<proteinExistence type="predicted"/>
<dbReference type="AlphaFoldDB" id="A0A1M5RQ03"/>
<sequence length="57" mass="6214">MMANLAQICGEIAKPWKFVLCEPTLAVREKTLLATLSNAACLKPLSAENSRPRASQK</sequence>
<dbReference type="Proteomes" id="UP000189796">
    <property type="component" value="Chromosome I"/>
</dbReference>
<evidence type="ECO:0000313" key="1">
    <source>
        <dbReference type="EMBL" id="SHH27913.1"/>
    </source>
</evidence>
<organism evidence="1 2">
    <name type="scientific">Bradyrhizobium erythrophlei</name>
    <dbReference type="NCBI Taxonomy" id="1437360"/>
    <lineage>
        <taxon>Bacteria</taxon>
        <taxon>Pseudomonadati</taxon>
        <taxon>Pseudomonadota</taxon>
        <taxon>Alphaproteobacteria</taxon>
        <taxon>Hyphomicrobiales</taxon>
        <taxon>Nitrobacteraceae</taxon>
        <taxon>Bradyrhizobium</taxon>
    </lineage>
</organism>
<protein>
    <submittedName>
        <fullName evidence="1">Uncharacterized protein</fullName>
    </submittedName>
</protein>
<evidence type="ECO:0000313" key="2">
    <source>
        <dbReference type="Proteomes" id="UP000189796"/>
    </source>
</evidence>
<name>A0A1M5RQ03_9BRAD</name>
<accession>A0A1M5RQ03</accession>
<gene>
    <name evidence="1" type="ORF">SAMN05443248_4303</name>
</gene>
<reference evidence="1 2" key="1">
    <citation type="submission" date="2016-11" db="EMBL/GenBank/DDBJ databases">
        <authorList>
            <person name="Jaros S."/>
            <person name="Januszkiewicz K."/>
            <person name="Wedrychowicz H."/>
        </authorList>
    </citation>
    <scope>NUCLEOTIDE SEQUENCE [LARGE SCALE GENOMIC DNA]</scope>
    <source>
        <strain evidence="1 2">GAS138</strain>
    </source>
</reference>
<dbReference type="EMBL" id="LT670817">
    <property type="protein sequence ID" value="SHH27913.1"/>
    <property type="molecule type" value="Genomic_DNA"/>
</dbReference>